<evidence type="ECO:0000256" key="1">
    <source>
        <dbReference type="ARBA" id="ARBA00007274"/>
    </source>
</evidence>
<dbReference type="PANTHER" id="PTHR23416:SF23">
    <property type="entry name" value="ACETYLTRANSFERASE C18B11.09C-RELATED"/>
    <property type="match status" value="1"/>
</dbReference>
<keyword evidence="2" id="KW-0808">Transferase</keyword>
<accession>A0ABY4AV47</accession>
<dbReference type="Gene3D" id="2.160.10.10">
    <property type="entry name" value="Hexapeptide repeat proteins"/>
    <property type="match status" value="1"/>
</dbReference>
<evidence type="ECO:0000256" key="4">
    <source>
        <dbReference type="SAM" id="MobiDB-lite"/>
    </source>
</evidence>
<evidence type="ECO:0000313" key="5">
    <source>
        <dbReference type="EMBL" id="UOE27039.1"/>
    </source>
</evidence>
<keyword evidence="6" id="KW-1185">Reference proteome</keyword>
<dbReference type="InterPro" id="IPR011004">
    <property type="entry name" value="Trimer_LpxA-like_sf"/>
</dbReference>
<dbReference type="RefSeq" id="WP_243569899.1">
    <property type="nucleotide sequence ID" value="NZ_CP094533.1"/>
</dbReference>
<dbReference type="PROSITE" id="PS00101">
    <property type="entry name" value="HEXAPEP_TRANSFERASES"/>
    <property type="match status" value="1"/>
</dbReference>
<name>A0ABY4AV47_9MICO</name>
<feature type="compositionally biased region" description="Basic and acidic residues" evidence="4">
    <location>
        <begin position="26"/>
        <end position="35"/>
    </location>
</feature>
<sequence>MSSASSKRVGSVVSAHRWQDGAASAEAEHGEERRSVPIMQGERLIPRRTEASRAATARVDVVMDLTSRLNVLRHRDVETRNALLAEILGRPLPATAVILPPFYCDYGLGLELGEHVFVNQNCSFFDLGGIAIGDRSMIGPGVTLCTAGHPVAPGERFDGITTAPIVIGENVWLGANVTVAPGVRIGSGSVVAAGAVVAKDVPPNHLVSAAGQVVRRDLGGA</sequence>
<protein>
    <submittedName>
        <fullName evidence="5">Sugar O-acetyltransferase</fullName>
    </submittedName>
</protein>
<dbReference type="Pfam" id="PF00132">
    <property type="entry name" value="Hexapep"/>
    <property type="match status" value="1"/>
</dbReference>
<reference evidence="5 6" key="1">
    <citation type="submission" date="2022-03" db="EMBL/GenBank/DDBJ databases">
        <title>Agromyces sp. isolated from the gut of P. brevitarsis seulensis larvae.</title>
        <authorList>
            <person name="Won M."/>
            <person name="Kwon S.-W."/>
        </authorList>
    </citation>
    <scope>NUCLEOTIDE SEQUENCE [LARGE SCALE GENOMIC DNA]</scope>
    <source>
        <strain evidence="5 6">KACC 16215</strain>
    </source>
</reference>
<dbReference type="SUPFAM" id="SSF51161">
    <property type="entry name" value="Trimeric LpxA-like enzymes"/>
    <property type="match status" value="1"/>
</dbReference>
<evidence type="ECO:0000256" key="3">
    <source>
        <dbReference type="ARBA" id="ARBA00022737"/>
    </source>
</evidence>
<organism evidence="5 6">
    <name type="scientific">Agromyces soli</name>
    <dbReference type="NCBI Taxonomy" id="659012"/>
    <lineage>
        <taxon>Bacteria</taxon>
        <taxon>Bacillati</taxon>
        <taxon>Actinomycetota</taxon>
        <taxon>Actinomycetes</taxon>
        <taxon>Micrococcales</taxon>
        <taxon>Microbacteriaceae</taxon>
        <taxon>Agromyces</taxon>
    </lineage>
</organism>
<dbReference type="InterPro" id="IPR001451">
    <property type="entry name" value="Hexapep"/>
</dbReference>
<feature type="region of interest" description="Disordered" evidence="4">
    <location>
        <begin position="1"/>
        <end position="36"/>
    </location>
</feature>
<evidence type="ECO:0000313" key="6">
    <source>
        <dbReference type="Proteomes" id="UP000831304"/>
    </source>
</evidence>
<proteinExistence type="inferred from homology"/>
<gene>
    <name evidence="5" type="ORF">MTP13_04435</name>
</gene>
<dbReference type="PANTHER" id="PTHR23416">
    <property type="entry name" value="SIALIC ACID SYNTHASE-RELATED"/>
    <property type="match status" value="1"/>
</dbReference>
<dbReference type="InterPro" id="IPR051159">
    <property type="entry name" value="Hexapeptide_acetyltransf"/>
</dbReference>
<keyword evidence="3" id="KW-0677">Repeat</keyword>
<dbReference type="EMBL" id="CP094533">
    <property type="protein sequence ID" value="UOE27039.1"/>
    <property type="molecule type" value="Genomic_DNA"/>
</dbReference>
<comment type="similarity">
    <text evidence="1">Belongs to the transferase hexapeptide repeat family.</text>
</comment>
<dbReference type="Proteomes" id="UP000831304">
    <property type="component" value="Chromosome"/>
</dbReference>
<evidence type="ECO:0000256" key="2">
    <source>
        <dbReference type="ARBA" id="ARBA00022679"/>
    </source>
</evidence>
<dbReference type="InterPro" id="IPR018357">
    <property type="entry name" value="Hexapep_transf_CS"/>
</dbReference>